<feature type="signal peptide" evidence="1">
    <location>
        <begin position="1"/>
        <end position="27"/>
    </location>
</feature>
<feature type="chain" id="PRO_5006392455" evidence="1">
    <location>
        <begin position="28"/>
        <end position="127"/>
    </location>
</feature>
<accession>A0A0R0BHL0</accession>
<gene>
    <name evidence="2" type="ORF">ABB25_10915</name>
</gene>
<dbReference type="Proteomes" id="UP000051254">
    <property type="component" value="Unassembled WGS sequence"/>
</dbReference>
<keyword evidence="3" id="KW-1185">Reference proteome</keyword>
<dbReference type="AlphaFoldDB" id="A0A0R0BHL0"/>
<protein>
    <submittedName>
        <fullName evidence="2">Membrane protein</fullName>
    </submittedName>
</protein>
<evidence type="ECO:0000313" key="2">
    <source>
        <dbReference type="EMBL" id="KRG56651.1"/>
    </source>
</evidence>
<dbReference type="PATRIC" id="fig|266128.3.peg.1061"/>
<dbReference type="RefSeq" id="WP_057666711.1">
    <property type="nucleotide sequence ID" value="NZ_JBEWQO010000018.1"/>
</dbReference>
<dbReference type="Gene3D" id="1.20.1270.390">
    <property type="match status" value="1"/>
</dbReference>
<reference evidence="2 3" key="1">
    <citation type="submission" date="2015-05" db="EMBL/GenBank/DDBJ databases">
        <title>Genome sequencing and analysis of members of genus Stenotrophomonas.</title>
        <authorList>
            <person name="Patil P.P."/>
            <person name="Midha S."/>
            <person name="Patil P.B."/>
        </authorList>
    </citation>
    <scope>NUCLEOTIDE SEQUENCE [LARGE SCALE GENOMIC DNA]</scope>
    <source>
        <strain evidence="2 3">DSM 17805</strain>
    </source>
</reference>
<organism evidence="2 3">
    <name type="scientific">Stenotrophomonas koreensis</name>
    <dbReference type="NCBI Taxonomy" id="266128"/>
    <lineage>
        <taxon>Bacteria</taxon>
        <taxon>Pseudomonadati</taxon>
        <taxon>Pseudomonadota</taxon>
        <taxon>Gammaproteobacteria</taxon>
        <taxon>Lysobacterales</taxon>
        <taxon>Lysobacteraceae</taxon>
        <taxon>Stenotrophomonas</taxon>
    </lineage>
</organism>
<sequence length="127" mass="13180">MTVSFAYLSRSLCAVACALALSLPAMAQDAGAELAAAAVAVQRATDADADQYAFELIATARNGLAAAQAAAADRRQRKQAPLLAQRAAVEADLARVLSEEAVANADLQQRRAEIVQLQRSLGGEGAR</sequence>
<proteinExistence type="predicted"/>
<name>A0A0R0BHL0_9GAMM</name>
<dbReference type="STRING" id="266128.ABB25_10915"/>
<dbReference type="EMBL" id="LDJH01000018">
    <property type="protein sequence ID" value="KRG56651.1"/>
    <property type="molecule type" value="Genomic_DNA"/>
</dbReference>
<comment type="caution">
    <text evidence="2">The sequence shown here is derived from an EMBL/GenBank/DDBJ whole genome shotgun (WGS) entry which is preliminary data.</text>
</comment>
<evidence type="ECO:0000256" key="1">
    <source>
        <dbReference type="SAM" id="SignalP"/>
    </source>
</evidence>
<evidence type="ECO:0000313" key="3">
    <source>
        <dbReference type="Proteomes" id="UP000051254"/>
    </source>
</evidence>
<keyword evidence="1" id="KW-0732">Signal</keyword>
<dbReference type="OrthoDB" id="6051145at2"/>